<dbReference type="PANTHER" id="PTHR16255:SF1">
    <property type="entry name" value="REQUIRED FOR MEIOTIC NUCLEAR DIVISION PROTEIN 1 HOMOLOG"/>
    <property type="match status" value="1"/>
</dbReference>
<dbReference type="Proteomes" id="UP001175228">
    <property type="component" value="Unassembled WGS sequence"/>
</dbReference>
<comment type="caution">
    <text evidence="3">The sequence shown here is derived from an EMBL/GenBank/DDBJ whole genome shotgun (WGS) entry which is preliminary data.</text>
</comment>
<gene>
    <name evidence="3" type="ORF">EDD18DRAFT_1100625</name>
</gene>
<dbReference type="AlphaFoldDB" id="A0AA39QFV4"/>
<dbReference type="EMBL" id="JAUEPU010000005">
    <property type="protein sequence ID" value="KAK0502135.1"/>
    <property type="molecule type" value="Genomic_DNA"/>
</dbReference>
<accession>A0AA39QFV4</accession>
<evidence type="ECO:0000259" key="2">
    <source>
        <dbReference type="Pfam" id="PF02582"/>
    </source>
</evidence>
<dbReference type="InterPro" id="IPR051624">
    <property type="entry name" value="RMD1/Sad1-interacting"/>
</dbReference>
<name>A0AA39QFV4_9AGAR</name>
<sequence>MESLNGRCPACHVMDHDESQPNPTSYLERVSFSVMEQELERLPKNSSLLLQPTGISSAYWAFYQGWRGRQVESDVRVMDDLCGILYKISGDPTFCDVSEAPILDLYSLPYSGPSTWLYTSGQQQTLPTSKSGGPKDREGEVFVFTNSSFICWGLDKQDARTFASEVLHHVPGIEISPLKEAETEELEFVTDPTETTRLQSDLIILRQTSTPPTSSDLPSMVFPSETVLSRYTFSQALSHSTAPSALEVLLDKYLSLMALLPHSLVKWLSSMNEVRMHMKLGYEQQTAMMLTSHNKLGVHPAEKHRGEAYINKGKGAPTFISSINSYSATARYCCASGKCGKPDLISISVRLQKRDSFFSDPQQTHICSASKADPFPANVLLEVERRYGVRLAQEGIDKLSILTPDTTTPFGGIMQQDGWPSQWRWRQLTRGGSFLMDRLSGTIGWLQAKDFFELADHVEAGISWEGLTTGVETLSRPSTPSTPSYPALSPALNHPADNLVTRGYTIII</sequence>
<dbReference type="InterPro" id="IPR003734">
    <property type="entry name" value="DUF155"/>
</dbReference>
<evidence type="ECO:0000313" key="3">
    <source>
        <dbReference type="EMBL" id="KAK0502135.1"/>
    </source>
</evidence>
<proteinExistence type="inferred from homology"/>
<feature type="domain" description="DUF155" evidence="2">
    <location>
        <begin position="141"/>
        <end position="268"/>
    </location>
</feature>
<reference evidence="3" key="1">
    <citation type="submission" date="2023-06" db="EMBL/GenBank/DDBJ databases">
        <authorList>
            <consortium name="Lawrence Berkeley National Laboratory"/>
            <person name="Ahrendt S."/>
            <person name="Sahu N."/>
            <person name="Indic B."/>
            <person name="Wong-Bajracharya J."/>
            <person name="Merenyi Z."/>
            <person name="Ke H.-M."/>
            <person name="Monk M."/>
            <person name="Kocsube S."/>
            <person name="Drula E."/>
            <person name="Lipzen A."/>
            <person name="Balint B."/>
            <person name="Henrissat B."/>
            <person name="Andreopoulos B."/>
            <person name="Martin F.M."/>
            <person name="Harder C.B."/>
            <person name="Rigling D."/>
            <person name="Ford K.L."/>
            <person name="Foster G.D."/>
            <person name="Pangilinan J."/>
            <person name="Papanicolaou A."/>
            <person name="Barry K."/>
            <person name="LaButti K."/>
            <person name="Viragh M."/>
            <person name="Koriabine M."/>
            <person name="Yan M."/>
            <person name="Riley R."/>
            <person name="Champramary S."/>
            <person name="Plett K.L."/>
            <person name="Tsai I.J."/>
            <person name="Slot J."/>
            <person name="Sipos G."/>
            <person name="Plett J."/>
            <person name="Nagy L.G."/>
            <person name="Grigoriev I.V."/>
        </authorList>
    </citation>
    <scope>NUCLEOTIDE SEQUENCE</scope>
    <source>
        <strain evidence="3">HWK02</strain>
    </source>
</reference>
<evidence type="ECO:0000313" key="4">
    <source>
        <dbReference type="Proteomes" id="UP001175228"/>
    </source>
</evidence>
<dbReference type="Pfam" id="PF02582">
    <property type="entry name" value="DUF155"/>
    <property type="match status" value="1"/>
</dbReference>
<protein>
    <recommendedName>
        <fullName evidence="2">DUF155 domain-containing protein</fullName>
    </recommendedName>
</protein>
<evidence type="ECO:0000256" key="1">
    <source>
        <dbReference type="ARBA" id="ARBA00008306"/>
    </source>
</evidence>
<dbReference type="PANTHER" id="PTHR16255">
    <property type="entry name" value="REQUIRED FOR MEIOTIC NUCLEAR DIVISION PROTEIN 1 HOMOLOG"/>
    <property type="match status" value="1"/>
</dbReference>
<comment type="similarity">
    <text evidence="1">Belongs to the RMD1/sif2 family.</text>
</comment>
<dbReference type="GO" id="GO:0070131">
    <property type="term" value="P:positive regulation of mitochondrial translation"/>
    <property type="evidence" value="ECO:0007669"/>
    <property type="project" value="TreeGrafter"/>
</dbReference>
<organism evidence="3 4">
    <name type="scientific">Armillaria luteobubalina</name>
    <dbReference type="NCBI Taxonomy" id="153913"/>
    <lineage>
        <taxon>Eukaryota</taxon>
        <taxon>Fungi</taxon>
        <taxon>Dikarya</taxon>
        <taxon>Basidiomycota</taxon>
        <taxon>Agaricomycotina</taxon>
        <taxon>Agaricomycetes</taxon>
        <taxon>Agaricomycetidae</taxon>
        <taxon>Agaricales</taxon>
        <taxon>Marasmiineae</taxon>
        <taxon>Physalacriaceae</taxon>
        <taxon>Armillaria</taxon>
    </lineage>
</organism>
<keyword evidence="4" id="KW-1185">Reference proteome</keyword>
<dbReference type="GO" id="GO:0005739">
    <property type="term" value="C:mitochondrion"/>
    <property type="evidence" value="ECO:0007669"/>
    <property type="project" value="UniProtKB-ARBA"/>
</dbReference>